<reference evidence="1 2" key="1">
    <citation type="submission" date="2014-03" db="EMBL/GenBank/DDBJ databases">
        <title>Genomics of Bifidobacteria.</title>
        <authorList>
            <person name="Ventura M."/>
            <person name="Milani C."/>
            <person name="Lugli G.A."/>
        </authorList>
    </citation>
    <scope>NUCLEOTIDE SEQUENCE [LARGE SCALE GENOMIC DNA]</scope>
    <source>
        <strain evidence="1 2">DSM 21395</strain>
    </source>
</reference>
<comment type="caution">
    <text evidence="1">The sequence shown here is derived from an EMBL/GenBank/DDBJ whole genome shotgun (WGS) entry which is preliminary data.</text>
</comment>
<proteinExistence type="predicted"/>
<dbReference type="EMBL" id="JGZE01000001">
    <property type="protein sequence ID" value="KFI80273.1"/>
    <property type="molecule type" value="Genomic_DNA"/>
</dbReference>
<sequence length="73" mass="8442">MMAPHTEIELSITAPESDDEPLCSFHVKVPLRIKPTTERGYQYQTVEVSVDETSLQHRFQRATQAFMDAFEKE</sequence>
<dbReference type="Proteomes" id="UP000029082">
    <property type="component" value="Unassembled WGS sequence"/>
</dbReference>
<dbReference type="AlphaFoldDB" id="A0A087CAH3"/>
<dbReference type="GeneID" id="93095008"/>
<organism evidence="1 2">
    <name type="scientific">Bifidobacterium mongoliense DSM 21395</name>
    <dbReference type="NCBI Taxonomy" id="1437603"/>
    <lineage>
        <taxon>Bacteria</taxon>
        <taxon>Bacillati</taxon>
        <taxon>Actinomycetota</taxon>
        <taxon>Actinomycetes</taxon>
        <taxon>Bifidobacteriales</taxon>
        <taxon>Bifidobacteriaceae</taxon>
        <taxon>Bifidobacterium</taxon>
    </lineage>
</organism>
<accession>A0A087CAH3</accession>
<keyword evidence="2" id="KW-1185">Reference proteome</keyword>
<gene>
    <name evidence="1" type="ORF">BMON_0145</name>
</gene>
<evidence type="ECO:0000313" key="1">
    <source>
        <dbReference type="EMBL" id="KFI80273.1"/>
    </source>
</evidence>
<protein>
    <submittedName>
        <fullName evidence="1">Uncharacterized protein</fullName>
    </submittedName>
</protein>
<name>A0A087CAH3_9BIFI</name>
<dbReference type="RefSeq" id="WP_033513466.1">
    <property type="nucleotide sequence ID" value="NZ_JDUO01000015.1"/>
</dbReference>
<evidence type="ECO:0000313" key="2">
    <source>
        <dbReference type="Proteomes" id="UP000029082"/>
    </source>
</evidence>